<dbReference type="AlphaFoldDB" id="A0A7J7IN43"/>
<feature type="compositionally biased region" description="Low complexity" evidence="1">
    <location>
        <begin position="423"/>
        <end position="439"/>
    </location>
</feature>
<proteinExistence type="predicted"/>
<name>A0A7J7IN43_9RHOD</name>
<feature type="region of interest" description="Disordered" evidence="1">
    <location>
        <begin position="298"/>
        <end position="320"/>
    </location>
</feature>
<keyword evidence="4" id="KW-1185">Reference proteome</keyword>
<feature type="region of interest" description="Disordered" evidence="1">
    <location>
        <begin position="123"/>
        <end position="190"/>
    </location>
</feature>
<feature type="compositionally biased region" description="Polar residues" evidence="1">
    <location>
        <begin position="447"/>
        <end position="462"/>
    </location>
</feature>
<reference evidence="3 4" key="1">
    <citation type="journal article" date="2020" name="J. Phycol.">
        <title>Comparative genome analysis reveals Cyanidiococcus gen. nov., a new extremophilic red algal genus sister to Cyanidioschyzon (Cyanidioschyzonaceae, Rhodophyta).</title>
        <authorList>
            <person name="Liu S.-L."/>
            <person name="Chiang Y.-R."/>
            <person name="Yoon H.S."/>
            <person name="Fu H.-Y."/>
        </authorList>
    </citation>
    <scope>NUCLEOTIDE SEQUENCE [LARGE SCALE GENOMIC DNA]</scope>
    <source>
        <strain evidence="3 4">THAL066</strain>
    </source>
</reference>
<feature type="compositionally biased region" description="Polar residues" evidence="1">
    <location>
        <begin position="156"/>
        <end position="172"/>
    </location>
</feature>
<dbReference type="Proteomes" id="UP000530660">
    <property type="component" value="Unassembled WGS sequence"/>
</dbReference>
<evidence type="ECO:0000313" key="4">
    <source>
        <dbReference type="Proteomes" id="UP000530660"/>
    </source>
</evidence>
<evidence type="ECO:0000313" key="3">
    <source>
        <dbReference type="EMBL" id="KAF6003741.1"/>
    </source>
</evidence>
<feature type="region of interest" description="Disordered" evidence="1">
    <location>
        <begin position="391"/>
        <end position="462"/>
    </location>
</feature>
<dbReference type="EMBL" id="VWRR01000005">
    <property type="protein sequence ID" value="KAF6003741.1"/>
    <property type="molecule type" value="Genomic_DNA"/>
</dbReference>
<comment type="caution">
    <text evidence="3">The sequence shown here is derived from an EMBL/GenBank/DDBJ whole genome shotgun (WGS) entry which is preliminary data.</text>
</comment>
<organism evidence="3 4">
    <name type="scientific">Cyanidiococcus yangmingshanensis</name>
    <dbReference type="NCBI Taxonomy" id="2690220"/>
    <lineage>
        <taxon>Eukaryota</taxon>
        <taxon>Rhodophyta</taxon>
        <taxon>Bangiophyceae</taxon>
        <taxon>Cyanidiales</taxon>
        <taxon>Cyanidiaceae</taxon>
        <taxon>Cyanidiococcus</taxon>
    </lineage>
</organism>
<dbReference type="OrthoDB" id="6493944at2759"/>
<feature type="domain" description="SPX" evidence="2">
    <location>
        <begin position="1"/>
        <end position="655"/>
    </location>
</feature>
<dbReference type="InterPro" id="IPR031142">
    <property type="entry name" value="SPX_prot"/>
</dbReference>
<feature type="compositionally biased region" description="Acidic residues" evidence="1">
    <location>
        <begin position="242"/>
        <end position="258"/>
    </location>
</feature>
<dbReference type="GO" id="GO:0016036">
    <property type="term" value="P:cellular response to phosphate starvation"/>
    <property type="evidence" value="ECO:0007669"/>
    <property type="project" value="InterPro"/>
</dbReference>
<evidence type="ECO:0000259" key="2">
    <source>
        <dbReference type="PROSITE" id="PS51382"/>
    </source>
</evidence>
<feature type="compositionally biased region" description="Low complexity" evidence="1">
    <location>
        <begin position="302"/>
        <end position="314"/>
    </location>
</feature>
<accession>A0A7J7IN43</accession>
<dbReference type="PANTHER" id="PTHR45978">
    <property type="entry name" value="SPX DOMAIN-CONTAINING PROTEIN 3"/>
    <property type="match status" value="1"/>
</dbReference>
<dbReference type="Pfam" id="PF03105">
    <property type="entry name" value="SPX"/>
    <property type="match status" value="2"/>
</dbReference>
<evidence type="ECO:0000256" key="1">
    <source>
        <dbReference type="SAM" id="MobiDB-lite"/>
    </source>
</evidence>
<gene>
    <name evidence="3" type="ORF">F1559_000409</name>
</gene>
<dbReference type="PROSITE" id="PS51382">
    <property type="entry name" value="SPX"/>
    <property type="match status" value="1"/>
</dbReference>
<dbReference type="PANTHER" id="PTHR45978:SF7">
    <property type="entry name" value="SPX DOMAIN-CONTAINING PROTEIN 4"/>
    <property type="match status" value="1"/>
</dbReference>
<protein>
    <recommendedName>
        <fullName evidence="2">SPX domain-containing protein</fullName>
    </recommendedName>
</protein>
<dbReference type="InterPro" id="IPR004331">
    <property type="entry name" value="SPX_dom"/>
</dbReference>
<sequence>MKFSKQLMYNAVAEWREHYLDYSELKKYISRLGSVRQQLRKYGAGDPATSCSPLREATLAIWIRGDVPRGRSTSHSTASLSSPPPEEIEVDALHAKAAARFAPFLSSEAHGATAGVTAPSCVEARMPDASPDDGSGTMSWMREGDQRSLPPRFSPSIRTKTTCSSASQSESCDQAKRPVDGGDSSTANDTLEPRARSLEEALLAIPSVRTGSAELVESRTTLAEAIKPERIHQPEALVRTQDDDEDDDDDDDSDSDDDRSDHAGQVALSIEATTAAVQSQPAQECPENEYHVDDAHERSLRSSAAHTHGAASTGVRKSRHPLLLQPRSTVIDASTVRRESGTAAGAPRHGPWGTSRAAHTAVIDEHRNVRNTRLAPALRKTASSNVLYELEHGTPRHSPGDYFATPSKMPADQAANAKASTRGQHQAQATSASAGTTASDQKREQSAQRGLHQTSAAPSVLANEQTPLIAETRASVLSSQRGVMAATGYPSGETEDRYLRHARVSGNLANAAAAATSFLARPSLSPVTLPWAGVQPVASFLPNEEWAQSHREAFWRIERRFFERLHIEAAKVDAFFQAMHRELERISRALVVDARASVAQRDQTRLALIRQRYRDHYVEIVELVNYVELNATGFEKILKKHDKVTGLQTKATFQRQVLQLLAFYRAAQEIKQADTGASLD</sequence>
<dbReference type="CDD" id="cd14447">
    <property type="entry name" value="SPX"/>
    <property type="match status" value="1"/>
</dbReference>
<feature type="region of interest" description="Disordered" evidence="1">
    <location>
        <begin position="225"/>
        <end position="261"/>
    </location>
</feature>